<keyword evidence="2" id="KW-1185">Reference proteome</keyword>
<reference evidence="3 4" key="1">
    <citation type="submission" date="2025-04" db="UniProtKB">
        <authorList>
            <consortium name="RefSeq"/>
        </authorList>
    </citation>
    <scope>IDENTIFICATION</scope>
    <source>
        <tissue evidence="3 4">Tentacle</tissue>
    </source>
</reference>
<evidence type="ECO:0000256" key="1">
    <source>
        <dbReference type="SAM" id="MobiDB-lite"/>
    </source>
</evidence>
<evidence type="ECO:0000313" key="4">
    <source>
        <dbReference type="RefSeq" id="XP_031557511.1"/>
    </source>
</evidence>
<dbReference type="KEGG" id="aten:116294111"/>
<name>A0A6P8HQZ4_ACTTE</name>
<dbReference type="Proteomes" id="UP000515163">
    <property type="component" value="Unplaced"/>
</dbReference>
<evidence type="ECO:0000313" key="3">
    <source>
        <dbReference type="RefSeq" id="XP_031557503.1"/>
    </source>
</evidence>
<feature type="compositionally biased region" description="Basic and acidic residues" evidence="1">
    <location>
        <begin position="29"/>
        <end position="49"/>
    </location>
</feature>
<proteinExistence type="predicted"/>
<feature type="region of interest" description="Disordered" evidence="1">
    <location>
        <begin position="1"/>
        <end position="49"/>
    </location>
</feature>
<accession>A0A6P8HQZ4</accession>
<evidence type="ECO:0000313" key="2">
    <source>
        <dbReference type="Proteomes" id="UP000515163"/>
    </source>
</evidence>
<dbReference type="AlphaFoldDB" id="A0A6P8HQZ4"/>
<dbReference type="RefSeq" id="XP_031557503.1">
    <property type="nucleotide sequence ID" value="XM_031701643.1"/>
</dbReference>
<gene>
    <name evidence="3 4" type="primary">LOC116294111</name>
</gene>
<dbReference type="RefSeq" id="XP_031557511.1">
    <property type="nucleotide sequence ID" value="XM_031701651.1"/>
</dbReference>
<dbReference type="OrthoDB" id="10294660at2759"/>
<organism evidence="2 3">
    <name type="scientific">Actinia tenebrosa</name>
    <name type="common">Australian red waratah sea anemone</name>
    <dbReference type="NCBI Taxonomy" id="6105"/>
    <lineage>
        <taxon>Eukaryota</taxon>
        <taxon>Metazoa</taxon>
        <taxon>Cnidaria</taxon>
        <taxon>Anthozoa</taxon>
        <taxon>Hexacorallia</taxon>
        <taxon>Actiniaria</taxon>
        <taxon>Actiniidae</taxon>
        <taxon>Actinia</taxon>
    </lineage>
</organism>
<dbReference type="GeneID" id="116294111"/>
<sequence length="258" mass="29904">MPGMEDNVDLRKDPENALDTTEQDFSRLTQEDERVIGTPDDDNKDHEEHCDYYSCPVDISRKIPYKRKTSTEPYSSVHQKKTSPVQIDATAHARKDDNSLCATEARSLPSPLPSHFVNEENSFKQEPIRKNITFLSASNRNLEECGNIKYTSLESEIRKRSKTEQESKKVNGLGLTTLNHRENVSNSEKRKPFKNKDEKRLSALGIHEEVFECCLGDWIVTDLDLKVYEMKQAQDVTYLREKRKQKTFSLRLCRCWIS</sequence>
<protein>
    <submittedName>
        <fullName evidence="3 4">Uncharacterized protein LOC116294111</fullName>
    </submittedName>
</protein>